<dbReference type="EC" id="3.2.1.40" evidence="2"/>
<dbReference type="PANTHER" id="PTHR33307">
    <property type="entry name" value="ALPHA-RHAMNOSIDASE (EUROFUNG)"/>
    <property type="match status" value="1"/>
</dbReference>
<evidence type="ECO:0000256" key="2">
    <source>
        <dbReference type="ARBA" id="ARBA00012652"/>
    </source>
</evidence>
<evidence type="ECO:0000259" key="6">
    <source>
        <dbReference type="Pfam" id="PF17390"/>
    </source>
</evidence>
<evidence type="ECO:0000313" key="8">
    <source>
        <dbReference type="Proteomes" id="UP000644507"/>
    </source>
</evidence>
<dbReference type="Proteomes" id="UP000644507">
    <property type="component" value="Unassembled WGS sequence"/>
</dbReference>
<dbReference type="Gene3D" id="1.50.10.10">
    <property type="match status" value="1"/>
</dbReference>
<gene>
    <name evidence="7" type="ORF">GCM10007100_19760</name>
</gene>
<dbReference type="InterPro" id="IPR035398">
    <property type="entry name" value="Bac_rhamnosid_C"/>
</dbReference>
<dbReference type="Gene3D" id="2.60.420.10">
    <property type="entry name" value="Maltose phosphorylase, domain 3"/>
    <property type="match status" value="1"/>
</dbReference>
<dbReference type="EMBL" id="BMXI01000007">
    <property type="protein sequence ID" value="GHC53325.1"/>
    <property type="molecule type" value="Genomic_DNA"/>
</dbReference>
<dbReference type="Pfam" id="PF17389">
    <property type="entry name" value="Bac_rhamnosid6H"/>
    <property type="match status" value="1"/>
</dbReference>
<keyword evidence="8" id="KW-1185">Reference proteome</keyword>
<dbReference type="InterPro" id="IPR035396">
    <property type="entry name" value="Bac_rhamnosid6H"/>
</dbReference>
<keyword evidence="3" id="KW-0378">Hydrolase</keyword>
<name>A0A918TLM1_9BACT</name>
<dbReference type="Pfam" id="PF17390">
    <property type="entry name" value="Bac_rhamnosid_C"/>
    <property type="match status" value="1"/>
</dbReference>
<dbReference type="Pfam" id="PF05592">
    <property type="entry name" value="Bac_rhamnosid"/>
    <property type="match status" value="1"/>
</dbReference>
<dbReference type="RefSeq" id="WP_189569778.1">
    <property type="nucleotide sequence ID" value="NZ_BMXI01000007.1"/>
</dbReference>
<proteinExistence type="predicted"/>
<dbReference type="Gene3D" id="2.60.120.260">
    <property type="entry name" value="Galactose-binding domain-like"/>
    <property type="match status" value="1"/>
</dbReference>
<dbReference type="GO" id="GO:0005975">
    <property type="term" value="P:carbohydrate metabolic process"/>
    <property type="evidence" value="ECO:0007669"/>
    <property type="project" value="InterPro"/>
</dbReference>
<feature type="domain" description="Alpha-L-rhamnosidase six-hairpin glycosidase" evidence="5">
    <location>
        <begin position="175"/>
        <end position="494"/>
    </location>
</feature>
<sequence>MTAFPFSLSSSTIPLIIVGISFTAVSAAPTHLIDEEPVAISRIDKDTILIDFGKAAYGNVRLMPTADAKGEVTVHYGEDLQDGRINRKPPGTVRYNLATVTLSGDKAIVANPPPDPRNTELISTRKFPHPPAILTPPEWGVVLPFRWVELEGWSGEISPDQIARQTAYLVNWDDEAAHFESSDQLLNRIWDLCKYSIKATNVAGIYIDGDRERIPYEADAYLNQLSHYYTDSDKEMGRDSIDHLLLNGTWPTEWAPHMVFMVYLDYLHTGDLNWMAGRYNILKERMLFHRRGEDHLIFSEELDMSRHDIVDWPKGERDKYVFTPRNTVVNSFHIRTLQLMIKMAREVRAVDDLAQFELQLAASKKAFNETFLDKETGLYRDGIGTKHSSSHANFFPLAFGITPENLREKHVKWLAERGMTMSVYAAQYFLEALFENGADAEALALITADGDRSWKHMLDSGTTITWEAWDMKYKANQDWNHPWGAAPANLFPRYLLGAQPLTPGWNTARISPRIADLESAKGKVPTRHGPILIDWSQKDGFQMSLELPENILALVDLPLIKGSTQVLLNGKAVSATQEKERWVLDAPVTGKAQLEVK</sequence>
<reference evidence="7" key="2">
    <citation type="submission" date="2020-09" db="EMBL/GenBank/DDBJ databases">
        <authorList>
            <person name="Sun Q."/>
            <person name="Kim S."/>
        </authorList>
    </citation>
    <scope>NUCLEOTIDE SEQUENCE</scope>
    <source>
        <strain evidence="7">KCTC 12988</strain>
    </source>
</reference>
<reference evidence="7" key="1">
    <citation type="journal article" date="2014" name="Int. J. Syst. Evol. Microbiol.">
        <title>Complete genome sequence of Corynebacterium casei LMG S-19264T (=DSM 44701T), isolated from a smear-ripened cheese.</title>
        <authorList>
            <consortium name="US DOE Joint Genome Institute (JGI-PGF)"/>
            <person name="Walter F."/>
            <person name="Albersmeier A."/>
            <person name="Kalinowski J."/>
            <person name="Ruckert C."/>
        </authorList>
    </citation>
    <scope>NUCLEOTIDE SEQUENCE</scope>
    <source>
        <strain evidence="7">KCTC 12988</strain>
    </source>
</reference>
<dbReference type="InterPro" id="IPR016007">
    <property type="entry name" value="Alpha_rhamnosid"/>
</dbReference>
<feature type="domain" description="Alpha-L-rhamnosidase C-terminal" evidence="6">
    <location>
        <begin position="497"/>
        <end position="564"/>
    </location>
</feature>
<protein>
    <recommendedName>
        <fullName evidence="2">alpha-L-rhamnosidase</fullName>
        <ecNumber evidence="2">3.2.1.40</ecNumber>
    </recommendedName>
</protein>
<evidence type="ECO:0000259" key="4">
    <source>
        <dbReference type="Pfam" id="PF05592"/>
    </source>
</evidence>
<dbReference type="InterPro" id="IPR012341">
    <property type="entry name" value="6hp_glycosidase-like_sf"/>
</dbReference>
<comment type="catalytic activity">
    <reaction evidence="1">
        <text>Hydrolysis of terminal non-reducing alpha-L-rhamnose residues in alpha-L-rhamnosides.</text>
        <dbReference type="EC" id="3.2.1.40"/>
    </reaction>
</comment>
<dbReference type="InterPro" id="IPR008928">
    <property type="entry name" value="6-hairpin_glycosidase_sf"/>
</dbReference>
<dbReference type="GO" id="GO:0030596">
    <property type="term" value="F:alpha-L-rhamnosidase activity"/>
    <property type="evidence" value="ECO:0007669"/>
    <property type="project" value="UniProtKB-EC"/>
</dbReference>
<evidence type="ECO:0000256" key="3">
    <source>
        <dbReference type="ARBA" id="ARBA00022801"/>
    </source>
</evidence>
<feature type="domain" description="Alpha-L-rhamnosidase concanavalin-like" evidence="4">
    <location>
        <begin position="42"/>
        <end position="105"/>
    </location>
</feature>
<evidence type="ECO:0000256" key="1">
    <source>
        <dbReference type="ARBA" id="ARBA00001445"/>
    </source>
</evidence>
<dbReference type="SUPFAM" id="SSF48208">
    <property type="entry name" value="Six-hairpin glycosidases"/>
    <property type="match status" value="1"/>
</dbReference>
<evidence type="ECO:0000259" key="5">
    <source>
        <dbReference type="Pfam" id="PF17389"/>
    </source>
</evidence>
<comment type="caution">
    <text evidence="7">The sequence shown here is derived from an EMBL/GenBank/DDBJ whole genome shotgun (WGS) entry which is preliminary data.</text>
</comment>
<dbReference type="PANTHER" id="PTHR33307:SF6">
    <property type="entry name" value="ALPHA-RHAMNOSIDASE (EUROFUNG)-RELATED"/>
    <property type="match status" value="1"/>
</dbReference>
<evidence type="ECO:0000313" key="7">
    <source>
        <dbReference type="EMBL" id="GHC53325.1"/>
    </source>
</evidence>
<organism evidence="7 8">
    <name type="scientific">Roseibacillus persicicus</name>
    <dbReference type="NCBI Taxonomy" id="454148"/>
    <lineage>
        <taxon>Bacteria</taxon>
        <taxon>Pseudomonadati</taxon>
        <taxon>Verrucomicrobiota</taxon>
        <taxon>Verrucomicrobiia</taxon>
        <taxon>Verrucomicrobiales</taxon>
        <taxon>Verrucomicrobiaceae</taxon>
        <taxon>Roseibacillus</taxon>
    </lineage>
</organism>
<accession>A0A918TLM1</accession>
<dbReference type="InterPro" id="IPR008902">
    <property type="entry name" value="Rhamnosid_concanavalin"/>
</dbReference>
<dbReference type="AlphaFoldDB" id="A0A918TLM1"/>